<evidence type="ECO:0000256" key="7">
    <source>
        <dbReference type="ARBA" id="ARBA00023145"/>
    </source>
</evidence>
<dbReference type="CDD" id="cd04056">
    <property type="entry name" value="Peptidases_S53"/>
    <property type="match status" value="1"/>
</dbReference>
<comment type="cofactor">
    <cofactor evidence="8">
        <name>Ca(2+)</name>
        <dbReference type="ChEBI" id="CHEBI:29108"/>
    </cofactor>
    <text evidence="8">Binds 1 Ca(2+) ion per subunit.</text>
</comment>
<dbReference type="EMBL" id="KV417587">
    <property type="protein sequence ID" value="KZP17040.1"/>
    <property type="molecule type" value="Genomic_DNA"/>
</dbReference>
<feature type="chain" id="PRO_5007873528" evidence="10">
    <location>
        <begin position="18"/>
        <end position="565"/>
    </location>
</feature>
<dbReference type="PANTHER" id="PTHR14218">
    <property type="entry name" value="PROTEASE S8 TRIPEPTIDYL PEPTIDASE I CLN2"/>
    <property type="match status" value="1"/>
</dbReference>
<evidence type="ECO:0000256" key="9">
    <source>
        <dbReference type="SAM" id="MobiDB-lite"/>
    </source>
</evidence>
<reference evidence="12 13" key="1">
    <citation type="journal article" date="2016" name="Mol. Biol. Evol.">
        <title>Comparative Genomics of Early-Diverging Mushroom-Forming Fungi Provides Insights into the Origins of Lignocellulose Decay Capabilities.</title>
        <authorList>
            <person name="Nagy L.G."/>
            <person name="Riley R."/>
            <person name="Tritt A."/>
            <person name="Adam C."/>
            <person name="Daum C."/>
            <person name="Floudas D."/>
            <person name="Sun H."/>
            <person name="Yadav J.S."/>
            <person name="Pangilinan J."/>
            <person name="Larsson K.H."/>
            <person name="Matsuura K."/>
            <person name="Barry K."/>
            <person name="Labutti K."/>
            <person name="Kuo R."/>
            <person name="Ohm R.A."/>
            <person name="Bhattacharya S.S."/>
            <person name="Shirouzu T."/>
            <person name="Yoshinaga Y."/>
            <person name="Martin F.M."/>
            <person name="Grigoriev I.V."/>
            <person name="Hibbett D.S."/>
        </authorList>
    </citation>
    <scope>NUCLEOTIDE SEQUENCE [LARGE SCALE GENOMIC DNA]</scope>
    <source>
        <strain evidence="12 13">CBS 109695</strain>
    </source>
</reference>
<dbReference type="GO" id="GO:0006508">
    <property type="term" value="P:proteolysis"/>
    <property type="evidence" value="ECO:0007669"/>
    <property type="project" value="UniProtKB-KW"/>
</dbReference>
<name>A0A166FQ10_9AGAM</name>
<dbReference type="InterPro" id="IPR050819">
    <property type="entry name" value="Tripeptidyl-peptidase_I"/>
</dbReference>
<dbReference type="PROSITE" id="PS51695">
    <property type="entry name" value="SEDOLISIN"/>
    <property type="match status" value="1"/>
</dbReference>
<dbReference type="SUPFAM" id="SSF54897">
    <property type="entry name" value="Protease propeptides/inhibitors"/>
    <property type="match status" value="1"/>
</dbReference>
<feature type="binding site" evidence="8">
    <location>
        <position position="525"/>
    </location>
    <ligand>
        <name>Ca(2+)</name>
        <dbReference type="ChEBI" id="CHEBI:29108"/>
    </ligand>
</feature>
<feature type="binding site" evidence="8">
    <location>
        <position position="546"/>
    </location>
    <ligand>
        <name>Ca(2+)</name>
        <dbReference type="ChEBI" id="CHEBI:29108"/>
    </ligand>
</feature>
<dbReference type="Pfam" id="PF09286">
    <property type="entry name" value="Pro-kuma_activ"/>
    <property type="match status" value="1"/>
</dbReference>
<comment type="caution">
    <text evidence="8">Lacks conserved residue(s) required for the propagation of feature annotation.</text>
</comment>
<organism evidence="12 13">
    <name type="scientific">Athelia psychrophila</name>
    <dbReference type="NCBI Taxonomy" id="1759441"/>
    <lineage>
        <taxon>Eukaryota</taxon>
        <taxon>Fungi</taxon>
        <taxon>Dikarya</taxon>
        <taxon>Basidiomycota</taxon>
        <taxon>Agaricomycotina</taxon>
        <taxon>Agaricomycetes</taxon>
        <taxon>Agaricomycetidae</taxon>
        <taxon>Atheliales</taxon>
        <taxon>Atheliaceae</taxon>
        <taxon>Athelia</taxon>
    </lineage>
</organism>
<dbReference type="GO" id="GO:0046872">
    <property type="term" value="F:metal ion binding"/>
    <property type="evidence" value="ECO:0007669"/>
    <property type="project" value="UniProtKB-UniRule"/>
</dbReference>
<evidence type="ECO:0000313" key="12">
    <source>
        <dbReference type="EMBL" id="KZP17040.1"/>
    </source>
</evidence>
<keyword evidence="5" id="KW-0720">Serine protease</keyword>
<evidence type="ECO:0000313" key="13">
    <source>
        <dbReference type="Proteomes" id="UP000076532"/>
    </source>
</evidence>
<keyword evidence="6 8" id="KW-0106">Calcium</keyword>
<keyword evidence="4" id="KW-0378">Hydrolase</keyword>
<dbReference type="GO" id="GO:0005576">
    <property type="term" value="C:extracellular region"/>
    <property type="evidence" value="ECO:0007669"/>
    <property type="project" value="UniProtKB-SubCell"/>
</dbReference>
<evidence type="ECO:0000259" key="11">
    <source>
        <dbReference type="PROSITE" id="PS51695"/>
    </source>
</evidence>
<keyword evidence="3 8" id="KW-0479">Metal-binding</keyword>
<evidence type="ECO:0000256" key="2">
    <source>
        <dbReference type="ARBA" id="ARBA00022670"/>
    </source>
</evidence>
<evidence type="ECO:0000256" key="4">
    <source>
        <dbReference type="ARBA" id="ARBA00022801"/>
    </source>
</evidence>
<keyword evidence="7" id="KW-0865">Zymogen</keyword>
<dbReference type="InterPro" id="IPR036852">
    <property type="entry name" value="Peptidase_S8/S53_dom_sf"/>
</dbReference>
<gene>
    <name evidence="12" type="ORF">FIBSPDRAFT_974192</name>
</gene>
<evidence type="ECO:0000256" key="5">
    <source>
        <dbReference type="ARBA" id="ARBA00022825"/>
    </source>
</evidence>
<dbReference type="Gene3D" id="3.40.50.200">
    <property type="entry name" value="Peptidase S8/S53 domain"/>
    <property type="match status" value="1"/>
</dbReference>
<accession>A0A166FQ10</accession>
<comment type="subcellular location">
    <subcellularLocation>
        <location evidence="1">Secreted</location>
        <location evidence="1">Extracellular space</location>
    </subcellularLocation>
</comment>
<keyword evidence="10" id="KW-0732">Signal</keyword>
<protein>
    <submittedName>
        <fullName evidence="12">Subtilisin-like protein</fullName>
    </submittedName>
</protein>
<dbReference type="InterPro" id="IPR015366">
    <property type="entry name" value="S53_propep"/>
</dbReference>
<dbReference type="STRING" id="436010.A0A166FQ10"/>
<feature type="binding site" evidence="8">
    <location>
        <position position="544"/>
    </location>
    <ligand>
        <name>Ca(2+)</name>
        <dbReference type="ChEBI" id="CHEBI:29108"/>
    </ligand>
</feature>
<feature type="signal peptide" evidence="10">
    <location>
        <begin position="1"/>
        <end position="17"/>
    </location>
</feature>
<dbReference type="GO" id="GO:0008240">
    <property type="term" value="F:tripeptidyl-peptidase activity"/>
    <property type="evidence" value="ECO:0007669"/>
    <property type="project" value="UniProtKB-EC"/>
</dbReference>
<evidence type="ECO:0000256" key="8">
    <source>
        <dbReference type="PROSITE-ProRule" id="PRU01032"/>
    </source>
</evidence>
<dbReference type="SUPFAM" id="SSF52743">
    <property type="entry name" value="Subtilisin-like"/>
    <property type="match status" value="1"/>
</dbReference>
<dbReference type="InterPro" id="IPR030400">
    <property type="entry name" value="Sedolisin_dom"/>
</dbReference>
<evidence type="ECO:0000256" key="3">
    <source>
        <dbReference type="ARBA" id="ARBA00022723"/>
    </source>
</evidence>
<dbReference type="SMART" id="SM00944">
    <property type="entry name" value="Pro-kuma_activ"/>
    <property type="match status" value="1"/>
</dbReference>
<dbReference type="AlphaFoldDB" id="A0A166FQ10"/>
<evidence type="ECO:0000256" key="6">
    <source>
        <dbReference type="ARBA" id="ARBA00022837"/>
    </source>
</evidence>
<dbReference type="PANTHER" id="PTHR14218:SF15">
    <property type="entry name" value="TRIPEPTIDYL-PEPTIDASE 1"/>
    <property type="match status" value="1"/>
</dbReference>
<sequence>MFSSTTVLLALLACASASPMSWVVQESRESVPQGYVRSSAAPAGHVLSMRINLAQSNLAGLESALEAASSPSSPSFRQWLSTEQINSYVKPSAETTEAVTKWLSASNIDYQFATTAGDWISFDVPVSTASSLFNADFSVFTHTASGQTSVRTLEYSLPAAVQSYIGAVTPTTSFSGPSRGTPVMTPANAKRVSDTTPPSSCSSAITPTCLQDLYNIPTTAATSTTNSLGVAGMDDQYANKADLKKFLTKYRPDMSSATTFALTAVDGGTNSQTASDAGVEALIHIPQNLDIQYTVGLATNVPITFVSVGDSYKDGDDQGFLDIINALIAESAPPLVLTTSYGFDVESDLSLSLSTALCNSYMQLTAKGVSILFASGDGGVASTPGVSCSATFPPTFPTCPYVTLVGATSGVPETGAALSAGGFSNYFGTASWQASAVSGYLSILGTEYAGKYNKTGRAYPDVSAQGENVQVYVDGSVEPIAGTSCSSPIFSSVIALINDKLLTAGKAPLGFLNPWMYANPGAFNDITTGSNPGCGTSGFPAAKGWDPVTGLGSPNYAALLAAANV</sequence>
<dbReference type="GO" id="GO:0004252">
    <property type="term" value="F:serine-type endopeptidase activity"/>
    <property type="evidence" value="ECO:0007669"/>
    <property type="project" value="InterPro"/>
</dbReference>
<proteinExistence type="predicted"/>
<evidence type="ECO:0000256" key="10">
    <source>
        <dbReference type="SAM" id="SignalP"/>
    </source>
</evidence>
<feature type="binding site" evidence="8">
    <location>
        <position position="526"/>
    </location>
    <ligand>
        <name>Ca(2+)</name>
        <dbReference type="ChEBI" id="CHEBI:29108"/>
    </ligand>
</feature>
<dbReference type="Proteomes" id="UP000076532">
    <property type="component" value="Unassembled WGS sequence"/>
</dbReference>
<keyword evidence="2" id="KW-0645">Protease</keyword>
<dbReference type="CDD" id="cd11377">
    <property type="entry name" value="Pro-peptidase_S53"/>
    <property type="match status" value="1"/>
</dbReference>
<keyword evidence="13" id="KW-1185">Reference proteome</keyword>
<feature type="domain" description="Peptidase S53" evidence="11">
    <location>
        <begin position="204"/>
        <end position="565"/>
    </location>
</feature>
<evidence type="ECO:0000256" key="1">
    <source>
        <dbReference type="ARBA" id="ARBA00004239"/>
    </source>
</evidence>
<feature type="region of interest" description="Disordered" evidence="9">
    <location>
        <begin position="176"/>
        <end position="201"/>
    </location>
</feature>
<dbReference type="OrthoDB" id="409122at2759"/>